<reference evidence="2 3" key="1">
    <citation type="journal article" date="2018" name="Mol. Biol. Evol.">
        <title>Broad Genomic Sampling Reveals a Smut Pathogenic Ancestry of the Fungal Clade Ustilaginomycotina.</title>
        <authorList>
            <person name="Kijpornyongpan T."/>
            <person name="Mondo S.J."/>
            <person name="Barry K."/>
            <person name="Sandor L."/>
            <person name="Lee J."/>
            <person name="Lipzen A."/>
            <person name="Pangilinan J."/>
            <person name="LaButti K."/>
            <person name="Hainaut M."/>
            <person name="Henrissat B."/>
            <person name="Grigoriev I.V."/>
            <person name="Spatafora J.W."/>
            <person name="Aime M.C."/>
        </authorList>
    </citation>
    <scope>NUCLEOTIDE SEQUENCE [LARGE SCALE GENOMIC DNA]</scope>
    <source>
        <strain evidence="2 3">MCA 4718</strain>
    </source>
</reference>
<evidence type="ECO:0000313" key="2">
    <source>
        <dbReference type="EMBL" id="PWN18431.1"/>
    </source>
</evidence>
<keyword evidence="3" id="KW-1185">Reference proteome</keyword>
<keyword evidence="1" id="KW-0812">Transmembrane</keyword>
<organism evidence="2 3">
    <name type="scientific">Pseudomicrostroma glucosiphilum</name>
    <dbReference type="NCBI Taxonomy" id="1684307"/>
    <lineage>
        <taxon>Eukaryota</taxon>
        <taxon>Fungi</taxon>
        <taxon>Dikarya</taxon>
        <taxon>Basidiomycota</taxon>
        <taxon>Ustilaginomycotina</taxon>
        <taxon>Exobasidiomycetes</taxon>
        <taxon>Microstromatales</taxon>
        <taxon>Microstromatales incertae sedis</taxon>
        <taxon>Pseudomicrostroma</taxon>
    </lineage>
</organism>
<accession>A0A316U1R9</accession>
<dbReference type="AlphaFoldDB" id="A0A316U1R9"/>
<dbReference type="RefSeq" id="XP_025345591.1">
    <property type="nucleotide sequence ID" value="XM_025491217.1"/>
</dbReference>
<protein>
    <submittedName>
        <fullName evidence="2">Uncharacterized protein</fullName>
    </submittedName>
</protein>
<dbReference type="GeneID" id="37012951"/>
<name>A0A316U1R9_9BASI</name>
<dbReference type="EMBL" id="KZ819336">
    <property type="protein sequence ID" value="PWN18431.1"/>
    <property type="molecule type" value="Genomic_DNA"/>
</dbReference>
<feature type="transmembrane region" description="Helical" evidence="1">
    <location>
        <begin position="187"/>
        <end position="211"/>
    </location>
</feature>
<keyword evidence="1" id="KW-0472">Membrane</keyword>
<keyword evidence="1" id="KW-1133">Transmembrane helix</keyword>
<evidence type="ECO:0000313" key="3">
    <source>
        <dbReference type="Proteomes" id="UP000245942"/>
    </source>
</evidence>
<sequence length="311" mass="33835">MLGESTIARTLEGDRLVRELGDTATVFDSHGRPIEVVIGPSEPMDLAYEVFHYHLHANEAAHGRAPLVSYFVDWKRFWTGAGDKEEAVLEPAGDESPRLITASLREGQGSLDDTALAELQGCHLMAAQPDAAAHDGPCRCLQEESTKLTVDPRFTYSLPSQRQVRLDLGEVRPEHAEGRLLETSATVAVVLSVLTVLAVVVVFRLLIVIVVDQTGWVWRPVLAQATNLDAEADSHLPGVLYQLSVMDRLRHRTTVGVDQTSQEGGTSFFACCLAQVGNAGLFMAIPDQDVSDYEESAKLTVDSCPSQSLSL</sequence>
<evidence type="ECO:0000256" key="1">
    <source>
        <dbReference type="SAM" id="Phobius"/>
    </source>
</evidence>
<proteinExistence type="predicted"/>
<dbReference type="Proteomes" id="UP000245942">
    <property type="component" value="Unassembled WGS sequence"/>
</dbReference>
<gene>
    <name evidence="2" type="ORF">BCV69DRAFT_278878</name>
</gene>